<dbReference type="STRING" id="1429043.X474_20835"/>
<dbReference type="OrthoDB" id="9805232at2"/>
<evidence type="ECO:0000256" key="3">
    <source>
        <dbReference type="ARBA" id="ARBA00022475"/>
    </source>
</evidence>
<accession>A0A0D2J909</accession>
<dbReference type="RefSeq" id="WP_044351031.1">
    <property type="nucleotide sequence ID" value="NZ_AZAC01000034.1"/>
</dbReference>
<keyword evidence="2" id="KW-0813">Transport</keyword>
<dbReference type="PIRSF" id="PIRSF006603">
    <property type="entry name" value="DinF"/>
    <property type="match status" value="1"/>
</dbReference>
<evidence type="ECO:0000256" key="7">
    <source>
        <dbReference type="SAM" id="Phobius"/>
    </source>
</evidence>
<gene>
    <name evidence="8" type="ORF">X474_20835</name>
</gene>
<proteinExistence type="predicted"/>
<feature type="transmembrane region" description="Helical" evidence="7">
    <location>
        <begin position="361"/>
        <end position="379"/>
    </location>
</feature>
<keyword evidence="6 7" id="KW-0472">Membrane</keyword>
<dbReference type="GO" id="GO:0005886">
    <property type="term" value="C:plasma membrane"/>
    <property type="evidence" value="ECO:0007669"/>
    <property type="project" value="UniProtKB-SubCell"/>
</dbReference>
<evidence type="ECO:0000256" key="1">
    <source>
        <dbReference type="ARBA" id="ARBA00004651"/>
    </source>
</evidence>
<sequence>MEKTQNLTKQPVSKLIRGLAIPYSVGFFFNTLFNLVDTYFAGLISTEALAALSLSFGMFFLIISLCNGLATGATALIGSALGGEMPHQARAFCLQGIVLGWILSVCLTFFGLWASPYLFKFLGAEGAYLDTCLEYMDVMFYGAVVFQTVHMLNAVLTSQGLTKPFRNFLIFGFFLNVVLDPWFVLGGFFLPAMGVRGVALATVLIHLAGCIYLGFRAKNTELLNRPIKMEELIPRIKTCLEICRQGVPATINMVTMGLGIFVINYFVGIFGKEGVAAYGIATRIEQIVLLLTIGLNTATLTIVAQNYGAGLLDRVRQTVRSALAHGAVAMGAGGVFVFFMAAPLMRLFTDDPLVVKAGVDYLSISAWALYAYVILYVNISAMQGIKKPALAVWIGIFRQIFAPGLIFYLCAHFFKTGLIGIWWGIFGVTWLAALMAFFYARGKLKKLTPEPGKS</sequence>
<dbReference type="InterPro" id="IPR002528">
    <property type="entry name" value="MATE_fam"/>
</dbReference>
<name>A0A0D2J909_9BACT</name>
<reference evidence="8 9" key="1">
    <citation type="submission" date="2013-11" db="EMBL/GenBank/DDBJ databases">
        <title>Metagenomic analysis of a methanogenic consortium involved in long chain n-alkane degradation.</title>
        <authorList>
            <person name="Davidova I.A."/>
            <person name="Callaghan A.V."/>
            <person name="Wawrik B."/>
            <person name="Pruitt S."/>
            <person name="Marks C."/>
            <person name="Duncan K.E."/>
            <person name="Suflita J.M."/>
        </authorList>
    </citation>
    <scope>NUCLEOTIDE SEQUENCE [LARGE SCALE GENOMIC DNA]</scope>
    <source>
        <strain evidence="8 9">SPR</strain>
    </source>
</reference>
<evidence type="ECO:0000313" key="9">
    <source>
        <dbReference type="Proteomes" id="UP000032233"/>
    </source>
</evidence>
<comment type="caution">
    <text evidence="8">The sequence shown here is derived from an EMBL/GenBank/DDBJ whole genome shotgun (WGS) entry which is preliminary data.</text>
</comment>
<feature type="transmembrane region" description="Helical" evidence="7">
    <location>
        <begin position="420"/>
        <end position="440"/>
    </location>
</feature>
<comment type="subcellular location">
    <subcellularLocation>
        <location evidence="1">Cell membrane</location>
        <topology evidence="1">Multi-pass membrane protein</topology>
    </subcellularLocation>
</comment>
<dbReference type="NCBIfam" id="TIGR00797">
    <property type="entry name" value="matE"/>
    <property type="match status" value="1"/>
</dbReference>
<dbReference type="InParanoid" id="A0A0D2J909"/>
<dbReference type="InterPro" id="IPR048279">
    <property type="entry name" value="MdtK-like"/>
</dbReference>
<evidence type="ECO:0000313" key="8">
    <source>
        <dbReference type="EMBL" id="KIX12211.1"/>
    </source>
</evidence>
<dbReference type="AlphaFoldDB" id="A0A0D2J909"/>
<feature type="transmembrane region" description="Helical" evidence="7">
    <location>
        <begin position="21"/>
        <end position="44"/>
    </location>
</feature>
<evidence type="ECO:0000256" key="5">
    <source>
        <dbReference type="ARBA" id="ARBA00022989"/>
    </source>
</evidence>
<evidence type="ECO:0000256" key="6">
    <source>
        <dbReference type="ARBA" id="ARBA00023136"/>
    </source>
</evidence>
<keyword evidence="3" id="KW-1003">Cell membrane</keyword>
<feature type="transmembrane region" description="Helical" evidence="7">
    <location>
        <begin position="56"/>
        <end position="81"/>
    </location>
</feature>
<dbReference type="InterPro" id="IPR052031">
    <property type="entry name" value="Membrane_Transporter-Flippase"/>
</dbReference>
<evidence type="ECO:0000256" key="2">
    <source>
        <dbReference type="ARBA" id="ARBA00022448"/>
    </source>
</evidence>
<dbReference type="PANTHER" id="PTHR43549">
    <property type="entry name" value="MULTIDRUG RESISTANCE PROTEIN YPNP-RELATED"/>
    <property type="match status" value="1"/>
</dbReference>
<dbReference type="EMBL" id="AZAC01000034">
    <property type="protein sequence ID" value="KIX12211.1"/>
    <property type="molecule type" value="Genomic_DNA"/>
</dbReference>
<dbReference type="Pfam" id="PF01554">
    <property type="entry name" value="MatE"/>
    <property type="match status" value="2"/>
</dbReference>
<evidence type="ECO:0000256" key="4">
    <source>
        <dbReference type="ARBA" id="ARBA00022692"/>
    </source>
</evidence>
<feature type="transmembrane region" description="Helical" evidence="7">
    <location>
        <begin position="391"/>
        <end position="414"/>
    </location>
</feature>
<feature type="transmembrane region" description="Helical" evidence="7">
    <location>
        <begin position="93"/>
        <end position="118"/>
    </location>
</feature>
<keyword evidence="4 7" id="KW-0812">Transmembrane</keyword>
<dbReference type="PANTHER" id="PTHR43549:SF3">
    <property type="entry name" value="MULTIDRUG RESISTANCE PROTEIN YPNP-RELATED"/>
    <property type="match status" value="1"/>
</dbReference>
<dbReference type="GO" id="GO:0042910">
    <property type="term" value="F:xenobiotic transmembrane transporter activity"/>
    <property type="evidence" value="ECO:0007669"/>
    <property type="project" value="InterPro"/>
</dbReference>
<feature type="transmembrane region" description="Helical" evidence="7">
    <location>
        <begin position="195"/>
        <end position="215"/>
    </location>
</feature>
<protein>
    <submittedName>
        <fullName evidence="8">Multidrug transporter MATE</fullName>
    </submittedName>
</protein>
<keyword evidence="9" id="KW-1185">Reference proteome</keyword>
<dbReference type="CDD" id="cd13145">
    <property type="entry name" value="MATE_like_5"/>
    <property type="match status" value="1"/>
</dbReference>
<dbReference type="GO" id="GO:0015297">
    <property type="term" value="F:antiporter activity"/>
    <property type="evidence" value="ECO:0007669"/>
    <property type="project" value="InterPro"/>
</dbReference>
<feature type="transmembrane region" description="Helical" evidence="7">
    <location>
        <begin position="247"/>
        <end position="267"/>
    </location>
</feature>
<feature type="transmembrane region" description="Helical" evidence="7">
    <location>
        <begin position="168"/>
        <end position="189"/>
    </location>
</feature>
<dbReference type="Proteomes" id="UP000032233">
    <property type="component" value="Unassembled WGS sequence"/>
</dbReference>
<feature type="transmembrane region" description="Helical" evidence="7">
    <location>
        <begin position="287"/>
        <end position="310"/>
    </location>
</feature>
<feature type="transmembrane region" description="Helical" evidence="7">
    <location>
        <begin position="138"/>
        <end position="156"/>
    </location>
</feature>
<keyword evidence="5 7" id="KW-1133">Transmembrane helix</keyword>
<feature type="transmembrane region" description="Helical" evidence="7">
    <location>
        <begin position="322"/>
        <end position="341"/>
    </location>
</feature>
<organism evidence="8 9">
    <name type="scientific">Dethiosulfatarculus sandiegensis</name>
    <dbReference type="NCBI Taxonomy" id="1429043"/>
    <lineage>
        <taxon>Bacteria</taxon>
        <taxon>Pseudomonadati</taxon>
        <taxon>Thermodesulfobacteriota</taxon>
        <taxon>Desulfarculia</taxon>
        <taxon>Desulfarculales</taxon>
        <taxon>Desulfarculaceae</taxon>
        <taxon>Dethiosulfatarculus</taxon>
    </lineage>
</organism>